<dbReference type="SUPFAM" id="SSF51735">
    <property type="entry name" value="NAD(P)-binding Rossmann-fold domains"/>
    <property type="match status" value="1"/>
</dbReference>
<dbReference type="Gene3D" id="3.40.50.720">
    <property type="entry name" value="NAD(P)-binding Rossmann-like Domain"/>
    <property type="match status" value="1"/>
</dbReference>
<dbReference type="Proteomes" id="UP000003860">
    <property type="component" value="Unassembled WGS sequence"/>
</dbReference>
<dbReference type="PANTHER" id="PTHR43377">
    <property type="entry name" value="BILIVERDIN REDUCTASE A"/>
    <property type="match status" value="1"/>
</dbReference>
<organism evidence="3 4">
    <name type="scientific">Ruminiclostridium papyrosolvens DSM 2782</name>
    <dbReference type="NCBI Taxonomy" id="588581"/>
    <lineage>
        <taxon>Bacteria</taxon>
        <taxon>Bacillati</taxon>
        <taxon>Bacillota</taxon>
        <taxon>Clostridia</taxon>
        <taxon>Eubacteriales</taxon>
        <taxon>Oscillospiraceae</taxon>
        <taxon>Ruminiclostridium</taxon>
    </lineage>
</organism>
<feature type="domain" description="Gfo/Idh/MocA-like oxidoreductase N-terminal" evidence="1">
    <location>
        <begin position="2"/>
        <end position="109"/>
    </location>
</feature>
<evidence type="ECO:0000313" key="3">
    <source>
        <dbReference type="EMBL" id="EGD47016.1"/>
    </source>
</evidence>
<proteinExistence type="predicted"/>
<dbReference type="Pfam" id="PF22725">
    <property type="entry name" value="GFO_IDH_MocA_C3"/>
    <property type="match status" value="1"/>
</dbReference>
<evidence type="ECO:0000313" key="4">
    <source>
        <dbReference type="Proteomes" id="UP000003860"/>
    </source>
</evidence>
<dbReference type="InterPro" id="IPR051450">
    <property type="entry name" value="Gfo/Idh/MocA_Oxidoreductases"/>
</dbReference>
<dbReference type="STRING" id="588581.Cpap_1211"/>
<dbReference type="eggNOG" id="COG0673">
    <property type="taxonomic scope" value="Bacteria"/>
</dbReference>
<dbReference type="InterPro" id="IPR055170">
    <property type="entry name" value="GFO_IDH_MocA-like_dom"/>
</dbReference>
<dbReference type="OrthoDB" id="9768836at2"/>
<name>F1TF78_9FIRM</name>
<dbReference type="Pfam" id="PF01408">
    <property type="entry name" value="GFO_IDH_MocA"/>
    <property type="match status" value="1"/>
</dbReference>
<dbReference type="GO" id="GO:0000166">
    <property type="term" value="F:nucleotide binding"/>
    <property type="evidence" value="ECO:0007669"/>
    <property type="project" value="InterPro"/>
</dbReference>
<gene>
    <name evidence="3" type="ORF">Cpap_1211</name>
</gene>
<sequence>MKFGVIGSAHGHIYEFVEDMLSLGGEFSGIFNDNSELALDLSKKYDVPLFDDVEKLFACGIEIIGTTAINNRKIDIIEQCSQHGVHVMADKPVVINEGQYLRLKKVIEEGKIEVGLMLTIRFMDEVQAVKDILADNRIGELLSVEIFNPHRLTPHTRPDWHFEEDLNGGIIIDLLVHSIDLFQWFTSSEIESYTGIVQKSILKEKKTFYDSSQFFVTSKSGISGYFRVDWHIPDTHWNWGDMRIFCTGSKGCLEARCLGDPLTKEPIVVLFENGSETVKLNVPKVNNSVTKDFFNRINKQNYLIGHKAILDVCKNSIAFSKNAKKVVMPDD</sequence>
<dbReference type="InterPro" id="IPR036291">
    <property type="entry name" value="NAD(P)-bd_dom_sf"/>
</dbReference>
<comment type="caution">
    <text evidence="3">The sequence shown here is derived from an EMBL/GenBank/DDBJ whole genome shotgun (WGS) entry which is preliminary data.</text>
</comment>
<dbReference type="PANTHER" id="PTHR43377:SF1">
    <property type="entry name" value="BILIVERDIN REDUCTASE A"/>
    <property type="match status" value="1"/>
</dbReference>
<reference evidence="3" key="2">
    <citation type="submission" date="2011-01" db="EMBL/GenBank/DDBJ databases">
        <title>The Non-contiguous Finished genome of Clostridium papyrosolvens.</title>
        <authorList>
            <person name="Lucas S."/>
            <person name="Copeland A."/>
            <person name="Lapidus A."/>
            <person name="Cheng J.-F."/>
            <person name="Goodwin L."/>
            <person name="Pitluck S."/>
            <person name="Misra M."/>
            <person name="Chertkov O."/>
            <person name="Detter J.C."/>
            <person name="Han C."/>
            <person name="Tapia R."/>
            <person name="Land M."/>
            <person name="Hauser L."/>
            <person name="Kyrpides N."/>
            <person name="Ivanova N."/>
            <person name="Pagani I."/>
            <person name="Mouttaki H."/>
            <person name="He Z."/>
            <person name="Zhou J."/>
            <person name="Hemme C.L."/>
            <person name="Woyke T."/>
        </authorList>
    </citation>
    <scope>NUCLEOTIDE SEQUENCE [LARGE SCALE GENOMIC DNA]</scope>
    <source>
        <strain evidence="3">DSM 2782</strain>
    </source>
</reference>
<dbReference type="RefSeq" id="WP_004620598.1">
    <property type="nucleotide sequence ID" value="NZ_ACXX02000010.1"/>
</dbReference>
<dbReference type="SUPFAM" id="SSF55347">
    <property type="entry name" value="Glyceraldehyde-3-phosphate dehydrogenase-like, C-terminal domain"/>
    <property type="match status" value="1"/>
</dbReference>
<dbReference type="AlphaFoldDB" id="F1TF78"/>
<dbReference type="Gene3D" id="3.30.360.10">
    <property type="entry name" value="Dihydrodipicolinate Reductase, domain 2"/>
    <property type="match status" value="1"/>
</dbReference>
<evidence type="ECO:0000259" key="1">
    <source>
        <dbReference type="Pfam" id="PF01408"/>
    </source>
</evidence>
<feature type="domain" description="GFO/IDH/MocA-like oxidoreductase" evidence="2">
    <location>
        <begin position="126"/>
        <end position="253"/>
    </location>
</feature>
<protein>
    <submittedName>
        <fullName evidence="3">Oxidoreductase domain protein</fullName>
    </submittedName>
</protein>
<keyword evidence="4" id="KW-1185">Reference proteome</keyword>
<accession>F1TF78</accession>
<reference evidence="3" key="1">
    <citation type="submission" date="2009-07" db="EMBL/GenBank/DDBJ databases">
        <authorList>
            <consortium name="US DOE Joint Genome Institute (JGI-PGF)"/>
            <person name="Lucas S."/>
            <person name="Copeland A."/>
            <person name="Lapidus A."/>
            <person name="Glavina del Rio T."/>
            <person name="Tice H."/>
            <person name="Bruce D."/>
            <person name="Goodwin L."/>
            <person name="Pitluck S."/>
            <person name="Larimer F."/>
            <person name="Land M.L."/>
            <person name="Mouttaki H."/>
            <person name="He Z."/>
            <person name="Zhou J."/>
            <person name="Hemme C.L."/>
        </authorList>
    </citation>
    <scope>NUCLEOTIDE SEQUENCE [LARGE SCALE GENOMIC DNA]</scope>
    <source>
        <strain evidence="3">DSM 2782</strain>
    </source>
</reference>
<dbReference type="InterPro" id="IPR000683">
    <property type="entry name" value="Gfo/Idh/MocA-like_OxRdtase_N"/>
</dbReference>
<evidence type="ECO:0000259" key="2">
    <source>
        <dbReference type="Pfam" id="PF22725"/>
    </source>
</evidence>
<dbReference type="EMBL" id="ACXX02000010">
    <property type="protein sequence ID" value="EGD47016.1"/>
    <property type="molecule type" value="Genomic_DNA"/>
</dbReference>